<keyword evidence="3" id="KW-1185">Reference proteome</keyword>
<dbReference type="OrthoDB" id="612216at2759"/>
<dbReference type="PANTHER" id="PTHR34145">
    <property type="entry name" value="OS02G0105600 PROTEIN"/>
    <property type="match status" value="1"/>
</dbReference>
<evidence type="ECO:0000259" key="1">
    <source>
        <dbReference type="PROSITE" id="PS50181"/>
    </source>
</evidence>
<gene>
    <name evidence="2" type="ORF">GIB67_014156</name>
</gene>
<dbReference type="Gene3D" id="1.20.1280.50">
    <property type="match status" value="1"/>
</dbReference>
<feature type="domain" description="F-box" evidence="1">
    <location>
        <begin position="22"/>
        <end position="70"/>
    </location>
</feature>
<dbReference type="Pfam" id="PF23622">
    <property type="entry name" value="LRR_At1g61320_AtMIF1"/>
    <property type="match status" value="3"/>
</dbReference>
<dbReference type="InterPro" id="IPR053781">
    <property type="entry name" value="F-box_AtFBL13-like"/>
</dbReference>
<dbReference type="SUPFAM" id="SSF81383">
    <property type="entry name" value="F-box domain"/>
    <property type="match status" value="2"/>
</dbReference>
<dbReference type="InterPro" id="IPR036047">
    <property type="entry name" value="F-box-like_dom_sf"/>
</dbReference>
<comment type="caution">
    <text evidence="2">The sequence shown here is derived from an EMBL/GenBank/DDBJ whole genome shotgun (WGS) entry which is preliminary data.</text>
</comment>
<dbReference type="Gene3D" id="3.80.10.10">
    <property type="entry name" value="Ribonuclease Inhibitor"/>
    <property type="match status" value="2"/>
</dbReference>
<dbReference type="PROSITE" id="PS50181">
    <property type="entry name" value="FBOX"/>
    <property type="match status" value="1"/>
</dbReference>
<dbReference type="EMBL" id="JACGCM010001069">
    <property type="protein sequence ID" value="KAF6161954.1"/>
    <property type="molecule type" value="Genomic_DNA"/>
</dbReference>
<dbReference type="Pfam" id="PF00646">
    <property type="entry name" value="F-box"/>
    <property type="match status" value="2"/>
</dbReference>
<sequence>MPMKRIKRLKRSKRATASETKSDMISYMPEDILHRIVSRLPVKQAVSTCILSRKWRYIWRFIDTMVFDEEKDFNTSNVRFKSFINQTLDLHKSYINLEKFCIRMKSSASTGIILNFNQLIDKAFSQIPEDDIVRWTNSAVTRNVKDFDLTCSTGLPSCLFGARSITSLRLSRVKIGEFDGDANLDSLNSISLQNVSVSTETMGRVLSGSPVLENIYLEECEVLSSLEGRHTGLRSIQIEFCNDLVKFDMDVPNLQTFKCRISENQDLEIQRLGAKSLRSIEVLLLEETLIRDSCLLMPTISYRIFELLKTLNLTKFRIKDEILQFMIHNCPLLEDLIMVKCITPSYVSIFSDSLKSLGLYDCSNLEGFKIDAPNLVVFNYSGGMVHVSLMNSTCKLEAQINLTMKGMLFDISRSALSTAQPWSRKLKKVLAMFNHAKTLKLNLANSMADNLMDLVDLPNQLEVISNELHVLLHGIVSLLPTREAISTCVLSKRWRYIWRYIHTLDFSQYNIGDNERFKYFINQTILLHKSRVNLKNIRIHFLHLAKIPYELDQWINSALNRKVQEFDLRCPGHENYLLPSSVYSAHSISSLMLENCIVQDTNGSMNLVSLETLSLHEVVITNQMIEQVVINCPLLKGLWIERCKGLLSLEGRHNGIRSITISYYCNFKEFNMDVPNLQSFECIGCQEVIEIKTCGLRSLCSIESMSFGSGNMSSCLPGIFRPSNFMVFRALKTLKLQYFSITNEVLHSLISNCPLLEDLEMFDCTTQRDLKISCQILKRLAVTCCSELQGIKIDVPNLEYFEYDGEIVDVSSELSLQYSS</sequence>
<dbReference type="InterPro" id="IPR053772">
    <property type="entry name" value="At1g61320/At1g61330-like"/>
</dbReference>
<organism evidence="2 3">
    <name type="scientific">Kingdonia uniflora</name>
    <dbReference type="NCBI Taxonomy" id="39325"/>
    <lineage>
        <taxon>Eukaryota</taxon>
        <taxon>Viridiplantae</taxon>
        <taxon>Streptophyta</taxon>
        <taxon>Embryophyta</taxon>
        <taxon>Tracheophyta</taxon>
        <taxon>Spermatophyta</taxon>
        <taxon>Magnoliopsida</taxon>
        <taxon>Ranunculales</taxon>
        <taxon>Circaeasteraceae</taxon>
        <taxon>Kingdonia</taxon>
    </lineage>
</organism>
<dbReference type="InterPro" id="IPR032675">
    <property type="entry name" value="LRR_dom_sf"/>
</dbReference>
<dbReference type="InterPro" id="IPR001810">
    <property type="entry name" value="F-box_dom"/>
</dbReference>
<protein>
    <recommendedName>
        <fullName evidence="1">F-box domain-containing protein</fullName>
    </recommendedName>
</protein>
<dbReference type="SMART" id="SM00256">
    <property type="entry name" value="FBOX"/>
    <property type="match status" value="2"/>
</dbReference>
<dbReference type="Proteomes" id="UP000541444">
    <property type="component" value="Unassembled WGS sequence"/>
</dbReference>
<accession>A0A7J7N4F6</accession>
<proteinExistence type="predicted"/>
<dbReference type="Pfam" id="PF24758">
    <property type="entry name" value="LRR_At5g56370"/>
    <property type="match status" value="1"/>
</dbReference>
<name>A0A7J7N4F6_9MAGN</name>
<dbReference type="PANTHER" id="PTHR34145:SF28">
    <property type="entry name" value="F-BOX DOMAIN-CONTAINING PROTEIN"/>
    <property type="match status" value="1"/>
</dbReference>
<evidence type="ECO:0000313" key="3">
    <source>
        <dbReference type="Proteomes" id="UP000541444"/>
    </source>
</evidence>
<evidence type="ECO:0000313" key="2">
    <source>
        <dbReference type="EMBL" id="KAF6161954.1"/>
    </source>
</evidence>
<dbReference type="InterPro" id="IPR055357">
    <property type="entry name" value="LRR_At1g61320_AtMIF1"/>
</dbReference>
<dbReference type="AlphaFoldDB" id="A0A7J7N4F6"/>
<dbReference type="CDD" id="cd22160">
    <property type="entry name" value="F-box_AtFBL13-like"/>
    <property type="match status" value="1"/>
</dbReference>
<reference evidence="2 3" key="1">
    <citation type="journal article" date="2020" name="IScience">
        <title>Genome Sequencing of the Endangered Kingdonia uniflora (Circaeasteraceae, Ranunculales) Reveals Potential Mechanisms of Evolutionary Specialization.</title>
        <authorList>
            <person name="Sun Y."/>
            <person name="Deng T."/>
            <person name="Zhang A."/>
            <person name="Moore M.J."/>
            <person name="Landis J.B."/>
            <person name="Lin N."/>
            <person name="Zhang H."/>
            <person name="Zhang X."/>
            <person name="Huang J."/>
            <person name="Zhang X."/>
            <person name="Sun H."/>
            <person name="Wang H."/>
        </authorList>
    </citation>
    <scope>NUCLEOTIDE SEQUENCE [LARGE SCALE GENOMIC DNA]</scope>
    <source>
        <strain evidence="2">TB1705</strain>
        <tissue evidence="2">Leaf</tissue>
    </source>
</reference>
<dbReference type="InterPro" id="IPR055411">
    <property type="entry name" value="LRR_FXL15/At3g58940/PEG3-like"/>
</dbReference>
<dbReference type="SUPFAM" id="SSF52047">
    <property type="entry name" value="RNI-like"/>
    <property type="match status" value="2"/>
</dbReference>